<accession>A0A165IHJ5</accession>
<dbReference type="Proteomes" id="UP000076842">
    <property type="component" value="Unassembled WGS sequence"/>
</dbReference>
<evidence type="ECO:0000313" key="1">
    <source>
        <dbReference type="EMBL" id="KZT60584.1"/>
    </source>
</evidence>
<organism evidence="1 2">
    <name type="scientific">Calocera cornea HHB12733</name>
    <dbReference type="NCBI Taxonomy" id="1353952"/>
    <lineage>
        <taxon>Eukaryota</taxon>
        <taxon>Fungi</taxon>
        <taxon>Dikarya</taxon>
        <taxon>Basidiomycota</taxon>
        <taxon>Agaricomycotina</taxon>
        <taxon>Dacrymycetes</taxon>
        <taxon>Dacrymycetales</taxon>
        <taxon>Dacrymycetaceae</taxon>
        <taxon>Calocera</taxon>
    </lineage>
</organism>
<protein>
    <submittedName>
        <fullName evidence="1">Uncharacterized protein</fullName>
    </submittedName>
</protein>
<gene>
    <name evidence="1" type="ORF">CALCODRAFT_492381</name>
</gene>
<reference evidence="1 2" key="1">
    <citation type="journal article" date="2016" name="Mol. Biol. Evol.">
        <title>Comparative Genomics of Early-Diverging Mushroom-Forming Fungi Provides Insights into the Origins of Lignocellulose Decay Capabilities.</title>
        <authorList>
            <person name="Nagy L.G."/>
            <person name="Riley R."/>
            <person name="Tritt A."/>
            <person name="Adam C."/>
            <person name="Daum C."/>
            <person name="Floudas D."/>
            <person name="Sun H."/>
            <person name="Yadav J.S."/>
            <person name="Pangilinan J."/>
            <person name="Larsson K.H."/>
            <person name="Matsuura K."/>
            <person name="Barry K."/>
            <person name="Labutti K."/>
            <person name="Kuo R."/>
            <person name="Ohm R.A."/>
            <person name="Bhattacharya S.S."/>
            <person name="Shirouzu T."/>
            <person name="Yoshinaga Y."/>
            <person name="Martin F.M."/>
            <person name="Grigoriev I.V."/>
            <person name="Hibbett D.S."/>
        </authorList>
    </citation>
    <scope>NUCLEOTIDE SEQUENCE [LARGE SCALE GENOMIC DNA]</scope>
    <source>
        <strain evidence="1 2">HHB12733</strain>
    </source>
</reference>
<dbReference type="InParanoid" id="A0A165IHJ5"/>
<dbReference type="AlphaFoldDB" id="A0A165IHJ5"/>
<dbReference type="EMBL" id="KV423930">
    <property type="protein sequence ID" value="KZT60584.1"/>
    <property type="molecule type" value="Genomic_DNA"/>
</dbReference>
<name>A0A165IHJ5_9BASI</name>
<evidence type="ECO:0000313" key="2">
    <source>
        <dbReference type="Proteomes" id="UP000076842"/>
    </source>
</evidence>
<sequence>MLLSQAREELLLVGVFGLFWLAVAAIFRAWHRGQSLPVAAEQALFGIPAPPVAQVGQAQPNMGVAVSAGSAARQGHLAQQMNTVPTVVPQAMGSPVRTRVTYVVEEVYQQWW</sequence>
<keyword evidence="2" id="KW-1185">Reference proteome</keyword>
<proteinExistence type="predicted"/>